<evidence type="ECO:0000259" key="3">
    <source>
        <dbReference type="Pfam" id="PF01648"/>
    </source>
</evidence>
<organism evidence="4 5">
    <name type="scientific">Hydromonas duriensis</name>
    <dbReference type="NCBI Taxonomy" id="1527608"/>
    <lineage>
        <taxon>Bacteria</taxon>
        <taxon>Pseudomonadati</taxon>
        <taxon>Pseudomonadota</taxon>
        <taxon>Betaproteobacteria</taxon>
        <taxon>Burkholderiales</taxon>
        <taxon>Burkholderiaceae</taxon>
        <taxon>Hydromonas</taxon>
    </lineage>
</organism>
<dbReference type="GO" id="GO:0008897">
    <property type="term" value="F:holo-[acyl-carrier-protein] synthase activity"/>
    <property type="evidence" value="ECO:0007669"/>
    <property type="project" value="InterPro"/>
</dbReference>
<dbReference type="InterPro" id="IPR050559">
    <property type="entry name" value="P-Pant_transferase_sf"/>
</dbReference>
<dbReference type="SUPFAM" id="SSF56214">
    <property type="entry name" value="4'-phosphopantetheinyl transferase"/>
    <property type="match status" value="2"/>
</dbReference>
<keyword evidence="2 4" id="KW-0808">Transferase</keyword>
<comment type="caution">
    <text evidence="4">The sequence shown here is derived from an EMBL/GenBank/DDBJ whole genome shotgun (WGS) entry which is preliminary data.</text>
</comment>
<gene>
    <name evidence="4" type="ORF">DFR44_11722</name>
</gene>
<dbReference type="PANTHER" id="PTHR12215">
    <property type="entry name" value="PHOSPHOPANTETHEINE TRANSFERASE"/>
    <property type="match status" value="1"/>
</dbReference>
<feature type="domain" description="4'-phosphopantetheinyl transferase" evidence="3">
    <location>
        <begin position="120"/>
        <end position="197"/>
    </location>
</feature>
<evidence type="ECO:0000256" key="2">
    <source>
        <dbReference type="ARBA" id="ARBA00022679"/>
    </source>
</evidence>
<dbReference type="AlphaFoldDB" id="A0A4R6Y2K7"/>
<evidence type="ECO:0000313" key="5">
    <source>
        <dbReference type="Proteomes" id="UP000294480"/>
    </source>
</evidence>
<dbReference type="Pfam" id="PF01648">
    <property type="entry name" value="ACPS"/>
    <property type="match status" value="1"/>
</dbReference>
<sequence length="227" mass="26159">MFDIEQIHEICCDVGCHMALMPLSKMDDIHFLPRSFLSRTEELEFQTKTTSKTRKNYLAGRFVGQYLLNKHSPNNFHQSIINNNAGAPEIWSNQTKVNTTISLSHSNDWVAAIINSNGQPVGIDIEKFKVRASMFEMALFLAHEQERDWVTQNGQNAMWFYQYWTAKEALAKAYQKPLTSMKDYSFFSQLNVAKSESQRWVDNNGTHVQHFKLPCTSYIGAWAIQHG</sequence>
<dbReference type="GO" id="GO:0005829">
    <property type="term" value="C:cytosol"/>
    <property type="evidence" value="ECO:0007669"/>
    <property type="project" value="TreeGrafter"/>
</dbReference>
<dbReference type="Gene3D" id="3.90.470.20">
    <property type="entry name" value="4'-phosphopantetheinyl transferase domain"/>
    <property type="match status" value="2"/>
</dbReference>
<dbReference type="EMBL" id="SNZE01000017">
    <property type="protein sequence ID" value="TDR30743.1"/>
    <property type="molecule type" value="Genomic_DNA"/>
</dbReference>
<comment type="similarity">
    <text evidence="1">Belongs to the P-Pant transferase superfamily. Gsp/Sfp/HetI/AcpT family.</text>
</comment>
<protein>
    <submittedName>
        <fullName evidence="4">4'-phosphopantetheinyl transferase superfamily protein</fullName>
    </submittedName>
</protein>
<accession>A0A4R6Y2K7</accession>
<dbReference type="InterPro" id="IPR037143">
    <property type="entry name" value="4-PPantetheinyl_Trfase_dom_sf"/>
</dbReference>
<dbReference type="InterPro" id="IPR008278">
    <property type="entry name" value="4-PPantetheinyl_Trfase_dom"/>
</dbReference>
<dbReference type="Proteomes" id="UP000294480">
    <property type="component" value="Unassembled WGS sequence"/>
</dbReference>
<evidence type="ECO:0000256" key="1">
    <source>
        <dbReference type="ARBA" id="ARBA00010990"/>
    </source>
</evidence>
<keyword evidence="5" id="KW-1185">Reference proteome</keyword>
<name>A0A4R6Y2K7_9BURK</name>
<evidence type="ECO:0000313" key="4">
    <source>
        <dbReference type="EMBL" id="TDR30743.1"/>
    </source>
</evidence>
<proteinExistence type="inferred from homology"/>
<dbReference type="PANTHER" id="PTHR12215:SF10">
    <property type="entry name" value="L-AMINOADIPATE-SEMIALDEHYDE DEHYDROGENASE-PHOSPHOPANTETHEINYL TRANSFERASE"/>
    <property type="match status" value="1"/>
</dbReference>
<reference evidence="4 5" key="1">
    <citation type="submission" date="2019-03" db="EMBL/GenBank/DDBJ databases">
        <title>Genomic Encyclopedia of Type Strains, Phase IV (KMG-IV): sequencing the most valuable type-strain genomes for metagenomic binning, comparative biology and taxonomic classification.</title>
        <authorList>
            <person name="Goeker M."/>
        </authorList>
    </citation>
    <scope>NUCLEOTIDE SEQUENCE [LARGE SCALE GENOMIC DNA]</scope>
    <source>
        <strain evidence="4 5">DSM 102852</strain>
    </source>
</reference>
<dbReference type="GO" id="GO:0000287">
    <property type="term" value="F:magnesium ion binding"/>
    <property type="evidence" value="ECO:0007669"/>
    <property type="project" value="InterPro"/>
</dbReference>
<dbReference type="GO" id="GO:0019878">
    <property type="term" value="P:lysine biosynthetic process via aminoadipic acid"/>
    <property type="evidence" value="ECO:0007669"/>
    <property type="project" value="TreeGrafter"/>
</dbReference>